<comment type="function">
    <text evidence="6">Involved in sulfur transfer in the conversion of molybdopterin precursor Z to molybdopterin.</text>
</comment>
<dbReference type="Proteomes" id="UP000602050">
    <property type="component" value="Unassembled WGS sequence"/>
</dbReference>
<dbReference type="NCBIfam" id="TIGR01682">
    <property type="entry name" value="moaD"/>
    <property type="match status" value="1"/>
</dbReference>
<keyword evidence="14" id="KW-1185">Reference proteome</keyword>
<dbReference type="FunFam" id="3.10.20.30:FF:000010">
    <property type="entry name" value="Molybdopterin synthase sulfur carrier subunit"/>
    <property type="match status" value="1"/>
</dbReference>
<keyword evidence="3" id="KW-0501">Molybdenum cofactor biosynthesis</keyword>
<sequence length="77" mass="8516">MIQVLLFAELQEKTGKAKIKLKAGHMTVTELKDVLIDKYGIKQLDKVMVAINEDYAEDEDRIQPGDTVAFLPPVSGG</sequence>
<evidence type="ECO:0000256" key="3">
    <source>
        <dbReference type="ARBA" id="ARBA00023150"/>
    </source>
</evidence>
<evidence type="ECO:0000256" key="8">
    <source>
        <dbReference type="ARBA" id="ARBA00075076"/>
    </source>
</evidence>
<accession>A0A8J3EL61</accession>
<dbReference type="EMBL" id="BMEV01000022">
    <property type="protein sequence ID" value="GGH75206.1"/>
    <property type="molecule type" value="Genomic_DNA"/>
</dbReference>
<evidence type="ECO:0000256" key="1">
    <source>
        <dbReference type="ARBA" id="ARBA00005046"/>
    </source>
</evidence>
<evidence type="ECO:0000256" key="6">
    <source>
        <dbReference type="ARBA" id="ARBA00054425"/>
    </source>
</evidence>
<dbReference type="GO" id="GO:1990133">
    <property type="term" value="C:molybdopterin adenylyltransferase complex"/>
    <property type="evidence" value="ECO:0007669"/>
    <property type="project" value="TreeGrafter"/>
</dbReference>
<comment type="similarity">
    <text evidence="4">Belongs to the MoaD family.</text>
</comment>
<evidence type="ECO:0000313" key="13">
    <source>
        <dbReference type="EMBL" id="GGH75206.1"/>
    </source>
</evidence>
<reference evidence="13" key="2">
    <citation type="submission" date="2020-09" db="EMBL/GenBank/DDBJ databases">
        <authorList>
            <person name="Sun Q."/>
            <person name="Zhou Y."/>
        </authorList>
    </citation>
    <scope>NUCLEOTIDE SEQUENCE</scope>
    <source>
        <strain evidence="13">CGMCC 1.12360</strain>
    </source>
</reference>
<evidence type="ECO:0000256" key="11">
    <source>
        <dbReference type="ARBA" id="ARBA00078020"/>
    </source>
</evidence>
<comment type="subunit">
    <text evidence="7">Heterotetramer of 2 MoaD subunits and 2 MoaE subunits. Forms a stable heterotetrameric complex of 2 MoaD and 2 MoeB during adenylation of MoaD by MoeB. During catalysis MoaD shuttles between the two heterotetrameric complexes.</text>
</comment>
<comment type="caution">
    <text evidence="13">The sequence shown here is derived from an EMBL/GenBank/DDBJ whole genome shotgun (WGS) entry which is preliminary data.</text>
</comment>
<evidence type="ECO:0000256" key="2">
    <source>
        <dbReference type="ARBA" id="ARBA00022741"/>
    </source>
</evidence>
<organism evidence="13 14">
    <name type="scientific">Compostibacillus humi</name>
    <dbReference type="NCBI Taxonomy" id="1245525"/>
    <lineage>
        <taxon>Bacteria</taxon>
        <taxon>Bacillati</taxon>
        <taxon>Bacillota</taxon>
        <taxon>Bacilli</taxon>
        <taxon>Bacillales</taxon>
        <taxon>Bacillaceae</taxon>
        <taxon>Compostibacillus</taxon>
    </lineage>
</organism>
<evidence type="ECO:0000256" key="12">
    <source>
        <dbReference type="ARBA" id="ARBA00078992"/>
    </source>
</evidence>
<dbReference type="InterPro" id="IPR044672">
    <property type="entry name" value="MOCS2A"/>
</dbReference>
<dbReference type="PANTHER" id="PTHR33359:SF1">
    <property type="entry name" value="MOLYBDOPTERIN SYNTHASE SULFUR CARRIER SUBUNIT"/>
    <property type="match status" value="1"/>
</dbReference>
<dbReference type="CDD" id="cd00754">
    <property type="entry name" value="Ubl_MoaD"/>
    <property type="match status" value="1"/>
</dbReference>
<dbReference type="UniPathway" id="UPA00344"/>
<dbReference type="Gene3D" id="3.10.20.30">
    <property type="match status" value="1"/>
</dbReference>
<dbReference type="AlphaFoldDB" id="A0A8J3EL61"/>
<proteinExistence type="inferred from homology"/>
<evidence type="ECO:0000256" key="4">
    <source>
        <dbReference type="ARBA" id="ARBA00024200"/>
    </source>
</evidence>
<protein>
    <recommendedName>
        <fullName evidence="5">Molybdopterin synthase sulfur carrier subunit</fullName>
    </recommendedName>
    <alternativeName>
        <fullName evidence="11">MPT synthase subunit 1</fullName>
    </alternativeName>
    <alternativeName>
        <fullName evidence="8">Molybdenum cofactor biosynthesis protein D</fullName>
    </alternativeName>
    <alternativeName>
        <fullName evidence="10">Molybdopterin-converting factor small subunit</fullName>
    </alternativeName>
    <alternativeName>
        <fullName evidence="9">Molybdopterin-converting factor subunit 1</fullName>
    </alternativeName>
    <alternativeName>
        <fullName evidence="12">Sulfur carrier protein MoaD</fullName>
    </alternativeName>
</protein>
<evidence type="ECO:0000256" key="5">
    <source>
        <dbReference type="ARBA" id="ARBA00024247"/>
    </source>
</evidence>
<evidence type="ECO:0000256" key="7">
    <source>
        <dbReference type="ARBA" id="ARBA00063099"/>
    </source>
</evidence>
<dbReference type="Pfam" id="PF02597">
    <property type="entry name" value="ThiS"/>
    <property type="match status" value="1"/>
</dbReference>
<dbReference type="InterPro" id="IPR003749">
    <property type="entry name" value="ThiS/MoaD-like"/>
</dbReference>
<keyword evidence="2" id="KW-0547">Nucleotide-binding</keyword>
<evidence type="ECO:0000313" key="14">
    <source>
        <dbReference type="Proteomes" id="UP000602050"/>
    </source>
</evidence>
<dbReference type="SUPFAM" id="SSF54285">
    <property type="entry name" value="MoaD/ThiS"/>
    <property type="match status" value="1"/>
</dbReference>
<gene>
    <name evidence="13" type="primary">moaD</name>
    <name evidence="13" type="ORF">GCM10010978_14830</name>
</gene>
<name>A0A8J3EL61_9BACI</name>
<comment type="pathway">
    <text evidence="1">Cofactor biosynthesis; molybdopterin biosynthesis.</text>
</comment>
<evidence type="ECO:0000256" key="9">
    <source>
        <dbReference type="ARBA" id="ARBA00076711"/>
    </source>
</evidence>
<dbReference type="GO" id="GO:0006777">
    <property type="term" value="P:Mo-molybdopterin cofactor biosynthetic process"/>
    <property type="evidence" value="ECO:0007669"/>
    <property type="project" value="UniProtKB-KW"/>
</dbReference>
<dbReference type="InterPro" id="IPR012675">
    <property type="entry name" value="Beta-grasp_dom_sf"/>
</dbReference>
<evidence type="ECO:0000256" key="10">
    <source>
        <dbReference type="ARBA" id="ARBA00077809"/>
    </source>
</evidence>
<dbReference type="GO" id="GO:0000166">
    <property type="term" value="F:nucleotide binding"/>
    <property type="evidence" value="ECO:0007669"/>
    <property type="project" value="UniProtKB-KW"/>
</dbReference>
<dbReference type="InterPro" id="IPR016155">
    <property type="entry name" value="Mopterin_synth/thiamin_S_b"/>
</dbReference>
<reference evidence="13" key="1">
    <citation type="journal article" date="2014" name="Int. J. Syst. Evol. Microbiol.">
        <title>Complete genome sequence of Corynebacterium casei LMG S-19264T (=DSM 44701T), isolated from a smear-ripened cheese.</title>
        <authorList>
            <consortium name="US DOE Joint Genome Institute (JGI-PGF)"/>
            <person name="Walter F."/>
            <person name="Albersmeier A."/>
            <person name="Kalinowski J."/>
            <person name="Ruckert C."/>
        </authorList>
    </citation>
    <scope>NUCLEOTIDE SEQUENCE</scope>
    <source>
        <strain evidence="13">CGMCC 1.12360</strain>
    </source>
</reference>
<dbReference type="RefSeq" id="WP_188391752.1">
    <property type="nucleotide sequence ID" value="NZ_BMEV01000022.1"/>
</dbReference>
<dbReference type="PANTHER" id="PTHR33359">
    <property type="entry name" value="MOLYBDOPTERIN SYNTHASE SULFUR CARRIER SUBUNIT"/>
    <property type="match status" value="1"/>
</dbReference>